<accession>A0A379LH32</accession>
<name>A0A379LH32_9GAMM</name>
<dbReference type="AlphaFoldDB" id="A0A379LH32"/>
<keyword evidence="2" id="KW-1185">Reference proteome</keyword>
<evidence type="ECO:0008006" key="3">
    <source>
        <dbReference type="Google" id="ProtNLM"/>
    </source>
</evidence>
<protein>
    <recommendedName>
        <fullName evidence="3">Chemotaxis protein</fullName>
    </recommendedName>
</protein>
<dbReference type="RefSeq" id="WP_028859792.1">
    <property type="nucleotide sequence ID" value="NZ_CAJHAQ010000001.1"/>
</dbReference>
<evidence type="ECO:0000313" key="1">
    <source>
        <dbReference type="EMBL" id="SUD89909.1"/>
    </source>
</evidence>
<dbReference type="Proteomes" id="UP000254123">
    <property type="component" value="Unassembled WGS sequence"/>
</dbReference>
<sequence>MKLILKEYLSSLKERGELDAILPDLLSQMGLNIITTPRRGVKEYGVDIAAVGSIDGEEEKLYLLSVKAGDLTRETWNGSSNQVLRPSLDEILDAYIPSRIPSEHQDKPIEICLCFGGEVHSSIRQEVSGYINRNSSDTIDFSEWNGDKIADLILKNFFNGDLAPESYRSLLRKSIAMLDEPDTSIQYYKRLVDELCSQDINNKKDVINILRQLNIYTWMLFAWSRDTNNLESAYICAEYVLLRAWDISKIFLNIKGKNTDVINGLIYSLITLHLTVTGHYIDKVVVPASSIYLGLSRLVAASCAVDVNLKLFDLLGRVSLMGVWTYHQYCLVSSTDNNEKEVGVLSKQYHKICEQLILMIKNNDILLTPYKDEQAIDIMLAVFCLSRCEQYFPHIESWLQELVYFTNYNFATNQTYLSNIQDYEELIRHPLESTEEYREKVTKGSTLLPFISLVASIYDFKEVYSSVQKLHNDFLNHTNIQLYFFDDESEEFLYSNKGIHGASLSGVDIQQSADNLFDDISDECKLSNDFTSLSAIKHGLYPIVLMACRHYRLPFPVHMIVQSKNH</sequence>
<gene>
    <name evidence="1" type="ORF">NCTC10526_00216</name>
</gene>
<dbReference type="STRING" id="1123034.GCA_000685805_02346"/>
<reference evidence="1 2" key="1">
    <citation type="submission" date="2018-06" db="EMBL/GenBank/DDBJ databases">
        <authorList>
            <consortium name="Pathogen Informatics"/>
            <person name="Doyle S."/>
        </authorList>
    </citation>
    <scope>NUCLEOTIDE SEQUENCE [LARGE SCALE GENOMIC DNA]</scope>
    <source>
        <strain evidence="1 2">NCTC10526</strain>
    </source>
</reference>
<dbReference type="EMBL" id="UGVC01000001">
    <property type="protein sequence ID" value="SUD89909.1"/>
    <property type="molecule type" value="Genomic_DNA"/>
</dbReference>
<proteinExistence type="predicted"/>
<organism evidence="1 2">
    <name type="scientific">Psychrobacter phenylpyruvicus</name>
    <dbReference type="NCBI Taxonomy" id="29432"/>
    <lineage>
        <taxon>Bacteria</taxon>
        <taxon>Pseudomonadati</taxon>
        <taxon>Pseudomonadota</taxon>
        <taxon>Gammaproteobacteria</taxon>
        <taxon>Moraxellales</taxon>
        <taxon>Moraxellaceae</taxon>
        <taxon>Psychrobacter</taxon>
    </lineage>
</organism>
<evidence type="ECO:0000313" key="2">
    <source>
        <dbReference type="Proteomes" id="UP000254123"/>
    </source>
</evidence>